<evidence type="ECO:0000256" key="10">
    <source>
        <dbReference type="ARBA" id="ARBA00047913"/>
    </source>
</evidence>
<dbReference type="GO" id="GO:0050567">
    <property type="term" value="F:glutaminyl-tRNA synthase (glutamine-hydrolyzing) activity"/>
    <property type="evidence" value="ECO:0007669"/>
    <property type="project" value="UniProtKB-UniRule"/>
</dbReference>
<dbReference type="SUPFAM" id="SSF55931">
    <property type="entry name" value="Glutamine synthetase/guanido kinase"/>
    <property type="match status" value="1"/>
</dbReference>
<dbReference type="NCBIfam" id="NF004012">
    <property type="entry name" value="PRK05477.1-2"/>
    <property type="match status" value="1"/>
</dbReference>
<comment type="function">
    <text evidence="8 11">Allows the formation of correctly charged Asn-tRNA(Asn) or Gln-tRNA(Gln) through the transamidation of misacylated Asp-tRNA(Asn) or Glu-tRNA(Gln) in organisms which lack either or both of asparaginyl-tRNA or glutaminyl-tRNA synthetases. The reaction takes place in the presence of glutamine and ATP through an activated phospho-Asp-tRNA(Asn) or phospho-Glu-tRNA(Gln).</text>
</comment>
<dbReference type="GO" id="GO:0070681">
    <property type="term" value="P:glutaminyl-tRNAGln biosynthesis via transamidation"/>
    <property type="evidence" value="ECO:0007669"/>
    <property type="project" value="TreeGrafter"/>
</dbReference>
<dbReference type="Pfam" id="PF02934">
    <property type="entry name" value="GatB_N"/>
    <property type="match status" value="1"/>
</dbReference>
<name>A0A7C0WU78_9BACT</name>
<dbReference type="InterPro" id="IPR003789">
    <property type="entry name" value="Asn/Gln_tRNA_amidoTrase-B-like"/>
</dbReference>
<dbReference type="GO" id="GO:0005524">
    <property type="term" value="F:ATP binding"/>
    <property type="evidence" value="ECO:0007669"/>
    <property type="project" value="UniProtKB-KW"/>
</dbReference>
<comment type="catalytic activity">
    <reaction evidence="10 11">
        <text>L-glutamyl-tRNA(Gln) + L-glutamine + ATP + H2O = L-glutaminyl-tRNA(Gln) + L-glutamate + ADP + phosphate + H(+)</text>
        <dbReference type="Rhea" id="RHEA:17521"/>
        <dbReference type="Rhea" id="RHEA-COMP:9681"/>
        <dbReference type="Rhea" id="RHEA-COMP:9684"/>
        <dbReference type="ChEBI" id="CHEBI:15377"/>
        <dbReference type="ChEBI" id="CHEBI:15378"/>
        <dbReference type="ChEBI" id="CHEBI:29985"/>
        <dbReference type="ChEBI" id="CHEBI:30616"/>
        <dbReference type="ChEBI" id="CHEBI:43474"/>
        <dbReference type="ChEBI" id="CHEBI:58359"/>
        <dbReference type="ChEBI" id="CHEBI:78520"/>
        <dbReference type="ChEBI" id="CHEBI:78521"/>
        <dbReference type="ChEBI" id="CHEBI:456216"/>
    </reaction>
</comment>
<proteinExistence type="inferred from homology"/>
<evidence type="ECO:0000256" key="4">
    <source>
        <dbReference type="ARBA" id="ARBA00022598"/>
    </source>
</evidence>
<dbReference type="Gene3D" id="1.10.10.410">
    <property type="match status" value="1"/>
</dbReference>
<dbReference type="PROSITE" id="PS01234">
    <property type="entry name" value="GATB"/>
    <property type="match status" value="1"/>
</dbReference>
<comment type="caution">
    <text evidence="13">The sequence shown here is derived from an EMBL/GenBank/DDBJ whole genome shotgun (WGS) entry which is preliminary data.</text>
</comment>
<dbReference type="NCBIfam" id="NF004014">
    <property type="entry name" value="PRK05477.1-4"/>
    <property type="match status" value="1"/>
</dbReference>
<dbReference type="EMBL" id="DQZW01000264">
    <property type="protein sequence ID" value="HDL90363.1"/>
    <property type="molecule type" value="Genomic_DNA"/>
</dbReference>
<dbReference type="GO" id="GO:0006412">
    <property type="term" value="P:translation"/>
    <property type="evidence" value="ECO:0007669"/>
    <property type="project" value="UniProtKB-UniRule"/>
</dbReference>
<dbReference type="InterPro" id="IPR018027">
    <property type="entry name" value="Asn/Gln_amidotransferase"/>
</dbReference>
<keyword evidence="5 11" id="KW-0547">Nucleotide-binding</keyword>
<dbReference type="EC" id="6.3.5.-" evidence="11"/>
<dbReference type="InterPro" id="IPR004413">
    <property type="entry name" value="GatB"/>
</dbReference>
<comment type="catalytic activity">
    <reaction evidence="9 11">
        <text>L-aspartyl-tRNA(Asn) + L-glutamine + ATP + H2O = L-asparaginyl-tRNA(Asn) + L-glutamate + ADP + phosphate + 2 H(+)</text>
        <dbReference type="Rhea" id="RHEA:14513"/>
        <dbReference type="Rhea" id="RHEA-COMP:9674"/>
        <dbReference type="Rhea" id="RHEA-COMP:9677"/>
        <dbReference type="ChEBI" id="CHEBI:15377"/>
        <dbReference type="ChEBI" id="CHEBI:15378"/>
        <dbReference type="ChEBI" id="CHEBI:29985"/>
        <dbReference type="ChEBI" id="CHEBI:30616"/>
        <dbReference type="ChEBI" id="CHEBI:43474"/>
        <dbReference type="ChEBI" id="CHEBI:58359"/>
        <dbReference type="ChEBI" id="CHEBI:78515"/>
        <dbReference type="ChEBI" id="CHEBI:78516"/>
        <dbReference type="ChEBI" id="CHEBI:456216"/>
    </reaction>
</comment>
<evidence type="ECO:0000256" key="3">
    <source>
        <dbReference type="ARBA" id="ARBA00016923"/>
    </source>
</evidence>
<evidence type="ECO:0000256" key="11">
    <source>
        <dbReference type="HAMAP-Rule" id="MF_00121"/>
    </source>
</evidence>
<dbReference type="PANTHER" id="PTHR11659">
    <property type="entry name" value="GLUTAMYL-TRNA GLN AMIDOTRANSFERASE SUBUNIT B MITOCHONDRIAL AND PROKARYOTIC PET112-RELATED"/>
    <property type="match status" value="1"/>
</dbReference>
<dbReference type="InterPro" id="IPR042114">
    <property type="entry name" value="GatB_C_1"/>
</dbReference>
<dbReference type="Gene3D" id="1.10.150.380">
    <property type="entry name" value="GatB domain, N-terminal subdomain"/>
    <property type="match status" value="1"/>
</dbReference>
<dbReference type="Proteomes" id="UP000886355">
    <property type="component" value="Unassembled WGS sequence"/>
</dbReference>
<dbReference type="InterPro" id="IPR017959">
    <property type="entry name" value="Asn/Gln-tRNA_amidoTrfase_suB/E"/>
</dbReference>
<evidence type="ECO:0000256" key="7">
    <source>
        <dbReference type="ARBA" id="ARBA00022917"/>
    </source>
</evidence>
<evidence type="ECO:0000256" key="5">
    <source>
        <dbReference type="ARBA" id="ARBA00022741"/>
    </source>
</evidence>
<reference evidence="13" key="1">
    <citation type="journal article" date="2020" name="mSystems">
        <title>Genome- and Community-Level Interaction Insights into Carbon Utilization and Element Cycling Functions of Hydrothermarchaeota in Hydrothermal Sediment.</title>
        <authorList>
            <person name="Zhou Z."/>
            <person name="Liu Y."/>
            <person name="Xu W."/>
            <person name="Pan J."/>
            <person name="Luo Z.H."/>
            <person name="Li M."/>
        </authorList>
    </citation>
    <scope>NUCLEOTIDE SEQUENCE [LARGE SCALE GENOMIC DNA]</scope>
    <source>
        <strain evidence="13">HyVt-19</strain>
    </source>
</reference>
<dbReference type="PANTHER" id="PTHR11659:SF0">
    <property type="entry name" value="GLUTAMYL-TRNA(GLN) AMIDOTRANSFERASE SUBUNIT B, MITOCHONDRIAL"/>
    <property type="match status" value="1"/>
</dbReference>
<evidence type="ECO:0000256" key="1">
    <source>
        <dbReference type="ARBA" id="ARBA00005306"/>
    </source>
</evidence>
<protein>
    <recommendedName>
        <fullName evidence="3 11">Aspartyl/glutamyl-tRNA(Asn/Gln) amidotransferase subunit B</fullName>
        <shortName evidence="11">Asp/Glu-ADT subunit B</shortName>
        <ecNumber evidence="11">6.3.5.-</ecNumber>
    </recommendedName>
</protein>
<evidence type="ECO:0000259" key="12">
    <source>
        <dbReference type="SMART" id="SM00845"/>
    </source>
</evidence>
<dbReference type="SMART" id="SM00845">
    <property type="entry name" value="GatB_Yqey"/>
    <property type="match status" value="1"/>
</dbReference>
<evidence type="ECO:0000313" key="13">
    <source>
        <dbReference type="EMBL" id="HDL90363.1"/>
    </source>
</evidence>
<dbReference type="InterPro" id="IPR014746">
    <property type="entry name" value="Gln_synth/guanido_kin_cat_dom"/>
</dbReference>
<dbReference type="AlphaFoldDB" id="A0A7C0WU78"/>
<accession>A0A7C0WU78</accession>
<dbReference type="NCBIfam" id="TIGR00133">
    <property type="entry name" value="gatB"/>
    <property type="match status" value="1"/>
</dbReference>
<dbReference type="HAMAP" id="MF_00121">
    <property type="entry name" value="GatB"/>
    <property type="match status" value="1"/>
</dbReference>
<keyword evidence="7 11" id="KW-0648">Protein biosynthesis</keyword>
<comment type="subunit">
    <text evidence="2 11">Heterotrimer of A, B and C subunits.</text>
</comment>
<dbReference type="InterPro" id="IPR006075">
    <property type="entry name" value="Asn/Gln-tRNA_Trfase_suB/E_cat"/>
</dbReference>
<evidence type="ECO:0000256" key="2">
    <source>
        <dbReference type="ARBA" id="ARBA00011123"/>
    </source>
</evidence>
<feature type="domain" description="Asn/Gln amidotransferase" evidence="12">
    <location>
        <begin position="327"/>
        <end position="474"/>
    </location>
</feature>
<gene>
    <name evidence="11 13" type="primary">gatB</name>
    <name evidence="13" type="ORF">ENG14_05620</name>
</gene>
<dbReference type="Pfam" id="PF02637">
    <property type="entry name" value="GatB_Yqey"/>
    <property type="match status" value="1"/>
</dbReference>
<evidence type="ECO:0000256" key="8">
    <source>
        <dbReference type="ARBA" id="ARBA00024799"/>
    </source>
</evidence>
<keyword evidence="4 11" id="KW-0436">Ligase</keyword>
<keyword evidence="6 11" id="KW-0067">ATP-binding</keyword>
<evidence type="ECO:0000256" key="9">
    <source>
        <dbReference type="ARBA" id="ARBA00047380"/>
    </source>
</evidence>
<dbReference type="NCBIfam" id="NF004015">
    <property type="entry name" value="PRK05477.1-5"/>
    <property type="match status" value="1"/>
</dbReference>
<evidence type="ECO:0000256" key="6">
    <source>
        <dbReference type="ARBA" id="ARBA00022840"/>
    </source>
</evidence>
<dbReference type="InterPro" id="IPR023168">
    <property type="entry name" value="GatB_Yqey_C_2"/>
</dbReference>
<dbReference type="InterPro" id="IPR017958">
    <property type="entry name" value="Gln-tRNA_amidoTrfase_suB_CS"/>
</dbReference>
<sequence>MKYEAVIGLEVHIQLLTETKIFCGCSTRFGDAPNTNVCPVCLGMPGVLPVLNKKVVDFAIKLALATNCSIAPVSQFARKNYFYPDLPKNYQISQYEKPIAEHGWLEIDTQNGPKKIGIRRIHMEEDAGKLIHDESKPVSYVDFNRTGVPLLEIVSEPDIRTPEEAAQYLKTLRDIVVYLEICDGNMEEGSFRCDANISLRPMGSTELGVKTELKNMNSFKNVQKALEFEIRRQSALLDRGEKVVQETRLWDAARGVTVGMRTKEEEQDYRYFPDPDLVPVVVEKEWIDEVKNTIPELPRDKKLRFMDQYGLPEYDAEILVSDRHLADYFEETIVRFNRPKTVSNWILTELLRELNQRECSITQCPVSPERLAELLQLIDDETISAKIGKSVFEEMFSTGKSARTIVEEKGLKQVTDTDLLEKVVSEVLEQHPKEVEKYLGGAEKVIGFFVGQVMRKTQGKANPKLVNELLRKKLEEKRSK</sequence>
<dbReference type="FunFam" id="1.10.150.380:FF:000001">
    <property type="entry name" value="Aspartyl/glutamyl-tRNA(Asn/Gln) amidotransferase subunit B"/>
    <property type="match status" value="1"/>
</dbReference>
<dbReference type="SUPFAM" id="SSF89095">
    <property type="entry name" value="GatB/YqeY motif"/>
    <property type="match status" value="1"/>
</dbReference>
<organism evidence="13">
    <name type="scientific">Thermodesulforhabdus norvegica</name>
    <dbReference type="NCBI Taxonomy" id="39841"/>
    <lineage>
        <taxon>Bacteria</taxon>
        <taxon>Pseudomonadati</taxon>
        <taxon>Thermodesulfobacteriota</taxon>
        <taxon>Syntrophobacteria</taxon>
        <taxon>Syntrophobacterales</taxon>
        <taxon>Thermodesulforhabdaceae</taxon>
        <taxon>Thermodesulforhabdus</taxon>
    </lineage>
</organism>
<dbReference type="FunFam" id="1.10.10.410:FF:000001">
    <property type="entry name" value="Aspartyl/glutamyl-tRNA(Asn/Gln) amidotransferase subunit B"/>
    <property type="match status" value="1"/>
</dbReference>
<comment type="similarity">
    <text evidence="1 11">Belongs to the GatB/GatE family. GatB subfamily.</text>
</comment>